<evidence type="ECO:0000313" key="1">
    <source>
        <dbReference type="EMBL" id="MDQ0535405.1"/>
    </source>
</evidence>
<reference evidence="1 2" key="1">
    <citation type="submission" date="2023-07" db="EMBL/GenBank/DDBJ databases">
        <title>Genomic Encyclopedia of Type Strains, Phase IV (KMG-IV): sequencing the most valuable type-strain genomes for metagenomic binning, comparative biology and taxonomic classification.</title>
        <authorList>
            <person name="Goeker M."/>
        </authorList>
    </citation>
    <scope>NUCLEOTIDE SEQUENCE [LARGE SCALE GENOMIC DNA]</scope>
    <source>
        <strain evidence="1 2">DSM 19922</strain>
    </source>
</reference>
<dbReference type="RefSeq" id="WP_209985959.1">
    <property type="nucleotide sequence ID" value="NZ_JAGINO010000017.1"/>
</dbReference>
<comment type="caution">
    <text evidence="1">The sequence shown here is derived from an EMBL/GenBank/DDBJ whole genome shotgun (WGS) entry which is preliminary data.</text>
</comment>
<protein>
    <submittedName>
        <fullName evidence="1">Uncharacterized protein</fullName>
    </submittedName>
</protein>
<name>A0ABU0MPK6_9PROT</name>
<sequence>MALHQETRSAFGVPATYHRVGALRLDYQAGFAEVAVLGYASDEARHSGASAMTVCEMRIPFSDLGSGDPSRADVYAAIKALPEFSGAVDC</sequence>
<accession>A0ABU0MPK6</accession>
<evidence type="ECO:0000313" key="2">
    <source>
        <dbReference type="Proteomes" id="UP001244552"/>
    </source>
</evidence>
<dbReference type="Proteomes" id="UP001244552">
    <property type="component" value="Unassembled WGS sequence"/>
</dbReference>
<organism evidence="1 2">
    <name type="scientific">Azospirillum picis</name>
    <dbReference type="NCBI Taxonomy" id="488438"/>
    <lineage>
        <taxon>Bacteria</taxon>
        <taxon>Pseudomonadati</taxon>
        <taxon>Pseudomonadota</taxon>
        <taxon>Alphaproteobacteria</taxon>
        <taxon>Rhodospirillales</taxon>
        <taxon>Azospirillaceae</taxon>
        <taxon>Azospirillum</taxon>
    </lineage>
</organism>
<gene>
    <name evidence="1" type="ORF">QO018_004283</name>
</gene>
<proteinExistence type="predicted"/>
<dbReference type="EMBL" id="JAUSVU010000017">
    <property type="protein sequence ID" value="MDQ0535405.1"/>
    <property type="molecule type" value="Genomic_DNA"/>
</dbReference>
<keyword evidence="2" id="KW-1185">Reference proteome</keyword>